<dbReference type="PANTHER" id="PTHR16301:SF25">
    <property type="entry name" value="PROTEIN IMPACT"/>
    <property type="match status" value="1"/>
</dbReference>
<evidence type="ECO:0000256" key="4">
    <source>
        <dbReference type="ARBA" id="ARBA00022491"/>
    </source>
</evidence>
<dbReference type="CDD" id="cd23821">
    <property type="entry name" value="RWD_IMPACT"/>
    <property type="match status" value="1"/>
</dbReference>
<evidence type="ECO:0000313" key="8">
    <source>
        <dbReference type="EMBL" id="KAI6651466.1"/>
    </source>
</evidence>
<evidence type="ECO:0000313" key="9">
    <source>
        <dbReference type="Proteomes" id="UP001165289"/>
    </source>
</evidence>
<evidence type="ECO:0000256" key="1">
    <source>
        <dbReference type="ARBA" id="ARBA00004496"/>
    </source>
</evidence>
<dbReference type="InterPro" id="IPR036956">
    <property type="entry name" value="Impact_N_sf"/>
</dbReference>
<dbReference type="SUPFAM" id="SSF54211">
    <property type="entry name" value="Ribosomal protein S5 domain 2-like"/>
    <property type="match status" value="1"/>
</dbReference>
<gene>
    <name evidence="8" type="ORF">LOD99_5074</name>
</gene>
<dbReference type="Gene3D" id="3.10.110.10">
    <property type="entry name" value="Ubiquitin Conjugating Enzyme"/>
    <property type="match status" value="1"/>
</dbReference>
<protein>
    <recommendedName>
        <fullName evidence="7">RWD domain-containing protein</fullName>
    </recommendedName>
</protein>
<keyword evidence="9" id="KW-1185">Reference proteome</keyword>
<dbReference type="Gene3D" id="3.30.230.30">
    <property type="entry name" value="Impact, N-terminal domain"/>
    <property type="match status" value="1"/>
</dbReference>
<dbReference type="InterPro" id="IPR023582">
    <property type="entry name" value="Impact"/>
</dbReference>
<evidence type="ECO:0000256" key="5">
    <source>
        <dbReference type="ARBA" id="ARBA00022845"/>
    </source>
</evidence>
<dbReference type="PANTHER" id="PTHR16301">
    <property type="entry name" value="IMPACT-RELATED"/>
    <property type="match status" value="1"/>
</dbReference>
<name>A0AAV7JS08_9METZ</name>
<keyword evidence="3" id="KW-0963">Cytoplasm</keyword>
<keyword evidence="5" id="KW-0810">Translation regulation</keyword>
<proteinExistence type="inferred from homology"/>
<comment type="caution">
    <text evidence="8">The sequence shown here is derived from an EMBL/GenBank/DDBJ whole genome shotgun (WGS) entry which is preliminary data.</text>
</comment>
<sequence length="286" mass="32289">MNEAQREELSALEAVYPDELSIINKLHNTYSMHLEESGHSLTLYFEFHSDYPAVLPPRFQLESFGLDEIAKAELRNELLSQFETESGVLFNWVEHIIEFLSHLPPVLVHSEISHDTPAYSLPNKPQQPVNIPEIHPPPILQESDNCYELKIFHGEPLTDRKSVFQSHACRVSSVTEVDHMLTALKSNKKIAQATHNILAYRFIDKERGVLMQDCDDDKEHGAGGRLSHLLQFSGAEGVAVVVTRWYGGIQLGPDRFKHINNVARTLLVECGFIQGTADKGGKKKKK</sequence>
<dbReference type="GO" id="GO:0140469">
    <property type="term" value="P:GCN2-mediated signaling"/>
    <property type="evidence" value="ECO:0007669"/>
    <property type="project" value="TreeGrafter"/>
</dbReference>
<comment type="subcellular location">
    <subcellularLocation>
        <location evidence="1">Cytoplasm</location>
    </subcellularLocation>
</comment>
<dbReference type="Pfam" id="PF01205">
    <property type="entry name" value="Impact_N"/>
    <property type="match status" value="1"/>
</dbReference>
<organism evidence="8 9">
    <name type="scientific">Oopsacas minuta</name>
    <dbReference type="NCBI Taxonomy" id="111878"/>
    <lineage>
        <taxon>Eukaryota</taxon>
        <taxon>Metazoa</taxon>
        <taxon>Porifera</taxon>
        <taxon>Hexactinellida</taxon>
        <taxon>Hexasterophora</taxon>
        <taxon>Lyssacinosida</taxon>
        <taxon>Leucopsacidae</taxon>
        <taxon>Oopsacas</taxon>
    </lineage>
</organism>
<keyword evidence="4" id="KW-0678">Repressor</keyword>
<evidence type="ECO:0000259" key="7">
    <source>
        <dbReference type="PROSITE" id="PS50908"/>
    </source>
</evidence>
<dbReference type="GO" id="GO:0005737">
    <property type="term" value="C:cytoplasm"/>
    <property type="evidence" value="ECO:0007669"/>
    <property type="project" value="UniProtKB-SubCell"/>
</dbReference>
<dbReference type="InterPro" id="IPR020568">
    <property type="entry name" value="Ribosomal_Su5_D2-typ_SF"/>
</dbReference>
<evidence type="ECO:0000256" key="2">
    <source>
        <dbReference type="ARBA" id="ARBA00007665"/>
    </source>
</evidence>
<dbReference type="GO" id="GO:0006446">
    <property type="term" value="P:regulation of translational initiation"/>
    <property type="evidence" value="ECO:0007669"/>
    <property type="project" value="TreeGrafter"/>
</dbReference>
<comment type="similarity">
    <text evidence="2">Belongs to the IMPACT family.</text>
</comment>
<dbReference type="Pfam" id="PF05773">
    <property type="entry name" value="RWD"/>
    <property type="match status" value="1"/>
</dbReference>
<dbReference type="PROSITE" id="PS50908">
    <property type="entry name" value="RWD"/>
    <property type="match status" value="1"/>
</dbReference>
<keyword evidence="6" id="KW-0346">Stress response</keyword>
<dbReference type="InterPro" id="IPR006575">
    <property type="entry name" value="RWD_dom"/>
</dbReference>
<feature type="domain" description="RWD" evidence="7">
    <location>
        <begin position="7"/>
        <end position="103"/>
    </location>
</feature>
<dbReference type="EMBL" id="JAKMXF010000303">
    <property type="protein sequence ID" value="KAI6651466.1"/>
    <property type="molecule type" value="Genomic_DNA"/>
</dbReference>
<evidence type="ECO:0000256" key="6">
    <source>
        <dbReference type="ARBA" id="ARBA00023016"/>
    </source>
</evidence>
<dbReference type="InterPro" id="IPR016135">
    <property type="entry name" value="UBQ-conjugating_enzyme/RWD"/>
</dbReference>
<dbReference type="InterPro" id="IPR001498">
    <property type="entry name" value="Impact_N"/>
</dbReference>
<dbReference type="SMART" id="SM00591">
    <property type="entry name" value="RWD"/>
    <property type="match status" value="1"/>
</dbReference>
<dbReference type="AlphaFoldDB" id="A0AAV7JS08"/>
<dbReference type="SUPFAM" id="SSF54495">
    <property type="entry name" value="UBC-like"/>
    <property type="match status" value="1"/>
</dbReference>
<evidence type="ECO:0000256" key="3">
    <source>
        <dbReference type="ARBA" id="ARBA00022490"/>
    </source>
</evidence>
<accession>A0AAV7JS08</accession>
<dbReference type="Proteomes" id="UP001165289">
    <property type="component" value="Unassembled WGS sequence"/>
</dbReference>
<reference evidence="8 9" key="1">
    <citation type="journal article" date="2023" name="BMC Biol.">
        <title>The compact genome of the sponge Oopsacas minuta (Hexactinellida) is lacking key metazoan core genes.</title>
        <authorList>
            <person name="Santini S."/>
            <person name="Schenkelaars Q."/>
            <person name="Jourda C."/>
            <person name="Duchesne M."/>
            <person name="Belahbib H."/>
            <person name="Rocher C."/>
            <person name="Selva M."/>
            <person name="Riesgo A."/>
            <person name="Vervoort M."/>
            <person name="Leys S.P."/>
            <person name="Kodjabachian L."/>
            <person name="Le Bivic A."/>
            <person name="Borchiellini C."/>
            <person name="Claverie J.M."/>
            <person name="Renard E."/>
        </authorList>
    </citation>
    <scope>NUCLEOTIDE SEQUENCE [LARGE SCALE GENOMIC DNA]</scope>
    <source>
        <strain evidence="8">SPO-2</strain>
    </source>
</reference>